<name>A0A1Y1UXD8_9FUNG</name>
<keyword evidence="3" id="KW-0732">Signal</keyword>
<feature type="compositionally biased region" description="Basic and acidic residues" evidence="1">
    <location>
        <begin position="1923"/>
        <end position="1932"/>
    </location>
</feature>
<proteinExistence type="predicted"/>
<evidence type="ECO:0000256" key="2">
    <source>
        <dbReference type="SAM" id="Phobius"/>
    </source>
</evidence>
<reference evidence="4 5" key="2">
    <citation type="submission" date="2016-08" db="EMBL/GenBank/DDBJ databases">
        <title>Pervasive Adenine N6-methylation of Active Genes in Fungi.</title>
        <authorList>
            <consortium name="DOE Joint Genome Institute"/>
            <person name="Mondo S.J."/>
            <person name="Dannebaum R.O."/>
            <person name="Kuo R.C."/>
            <person name="Labutti K."/>
            <person name="Haridas S."/>
            <person name="Kuo A."/>
            <person name="Salamov A."/>
            <person name="Ahrendt S.R."/>
            <person name="Lipzen A."/>
            <person name="Sullivan W."/>
            <person name="Andreopoulos W.B."/>
            <person name="Clum A."/>
            <person name="Lindquist E."/>
            <person name="Daum C."/>
            <person name="Ramamoorthy G.K."/>
            <person name="Gryganskyi A."/>
            <person name="Culley D."/>
            <person name="Magnuson J.K."/>
            <person name="James T.Y."/>
            <person name="O'Malley M.A."/>
            <person name="Stajich J.E."/>
            <person name="Spatafora J.W."/>
            <person name="Visel A."/>
            <person name="Grigoriev I.V."/>
        </authorList>
    </citation>
    <scope>NUCLEOTIDE SEQUENCE [LARGE SCALE GENOMIC DNA]</scope>
    <source>
        <strain evidence="5">finn</strain>
    </source>
</reference>
<comment type="caution">
    <text evidence="4">The sequence shown here is derived from an EMBL/GenBank/DDBJ whole genome shotgun (WGS) entry which is preliminary data.</text>
</comment>
<protein>
    <submittedName>
        <fullName evidence="4">Scaffoldin</fullName>
    </submittedName>
</protein>
<evidence type="ECO:0000256" key="3">
    <source>
        <dbReference type="SAM" id="SignalP"/>
    </source>
</evidence>
<feature type="region of interest" description="Disordered" evidence="1">
    <location>
        <begin position="1917"/>
        <end position="1955"/>
    </location>
</feature>
<feature type="compositionally biased region" description="Acidic residues" evidence="1">
    <location>
        <begin position="1937"/>
        <end position="1946"/>
    </location>
</feature>
<feature type="transmembrane region" description="Helical" evidence="2">
    <location>
        <begin position="2536"/>
        <end position="2553"/>
    </location>
</feature>
<sequence>MFPKLKRIPLTLLTLASLIKVISATSETELKTCDNNLSIPDSPQSCSGTLSGKFCIKDSVIYGSSTSVCKLTTDGDYLFKDDGETLITSVSSGTKGLLYTISSEEAEQTTENNILVTISNKNYLFVCDSESKICTESSKEGYYLTGDSGSSAKLYYCDSSKACSTKTGLLDGFYPKGPIVNSGYTSLIQCSSTKCEELEEVQADSFYPCGTGAVSGTPIKYKKLLSCSGSDTVTCSELATNNIGYYLNGNGYSEGFISLIYCSSATECTEFSKGKKNAFYINAKKASEVIGYNGTKFSSAAGVTTAGSAYIDGGSIPDGEEAEAANVISCVGGTCISIPKGNASTDLSTGFLNANEEDTDNEIILCNGTSCVGDPGPNDAGQAVVDGSNLNSLIIYDGTDIVSLPTPSTLDGHVYIDYASGTEEVFKNIIRCESTGCTVSAGVDGSETGQAYIDAITNANIIKCTDADGCTSAENETEGSAYIDALKSSNVILCNESACTSSEGISTPGYGYLDKATEGNIIVCKSANNVTTCSSIANGGSETSPVGFIDASVNDGKTIIVCSGAEDSPCTSSETEVTQGQAFIDGTSIVGETFTNVIVADATAGTFSALAAADKKPNTTPGYVYIDASIEGAANVIQCTLEGSAVTCTSAANEAVAGFGYLDATEEEEHKNVIQCTEGCKSEANTAEEATEEKAPQNEFLINASDKKNIIVCTSSEGCSTIVGNSDTTGNKYYPYSVTNENIIKCEHNAECATDNHAGADGKAYYINGYEDKYVLACDTTDGCVTSFNLATADQPSYYVDSSADNQPLIITCTPDKCTSGPGSTLEGTAYKDPIDAKNVIICESETAACTAPAAGAGDSADTYIDAGDLSQIISCNDTACSYIATKPVAFNSEYYARFAEGVAEIIECDFNTTSTKKSICKLDTETAVQPNAVFRNALFGKENGDATNPLIICDNESKCAPSTVTVSEFGKSYYINSDVQSVNKTLNNDIIECTEESKECTLMNGSNTSVYLNANFDADNNPNQLIICRTNGGCLEQKANSTADDLHYFVNAGSVVKTALNETLIECNESTCEILTTVEDSNIFIDQFDTSHTIQCYQAQGCKSTPSRATDKKNEIFLNSSDLVNSEDPLTKDLIKCVNTEGTITCSAMDGAADEVYVNAHNNTEIIYCTDEDGCKSKASGATATQPEYYVNADPTDVEKLNGDLIKCKSDGSKVICEVTYGNDGDVFLNANYENDSAKKPLIMCSAESGCATDASKTTDKLLPAYYVNAGSVLSSKLNDTLIQCTYETNAECSIKVALQNEVYVNSANNTVTNPLIKCNANGCKVSISSATEKSKEYYVNAGDGNEKPLEADIIECVSGEEGIECSVLEKANEGVYVNSNYSENGDAKQLIQCRKDTGCAGIKTSPSNSEYFVNAEATDLNNAIIFCANKKCEKQTPTGVPTYYVGSNGDSQEDQVNGLIECTESEPADDTPSRRKRATEKKCKLKPAFTSNGYYLNSGYNKSVNQTILCDSSEGCATEKVILGYYVNAGDATKPVIKCEKEGTECVEEESKECPSSFDIIPGNYCYSEGSLKFYPSSNSTAISASKSDDIYTFATIPANGFPGIKSETGALFKISRYYINRFYQSGVVMIDKNGKLVDNLSAADQSDISVYDCNDSTKMCTERSGCTSNTYMFDSENKKAVFCNNNKLEYAEFTGYVVDGNRAVGTNHPYIIHCENNGSKCESIKPKVSSYYENNGYDSSANGLIECSGNNCITVGATVGYYVGHEGKGIIQCTSSTSCVYADSKSKVKYVNAGSNKSSNAIISCTKDSCVSTKANTGYYLTYTSTLLIQCTNPSNCVEFTPSVNYYDNADSSESSNTIINCVQNSQVITCSTEATNSGFYISSTPNVLIRCKSGNKCKTVTVKNGIFRGAIKSNTSGSKRSDDEKESQVESQIESDIEVEGNDDGKSVVIPRGSDDSYDIIRCIQEKCSALSPSEVSAIPICEFNNNKCYITNEYAMTKSATTSISAGSICTNNDRSVFYFATDTVVVKPNVISGSTTTYIYTTTNSNCLEVNDSYSDMYFTVGSNIYLLDQGSVLQFYEQGYYFINTAKNAIVGGSDIDNYNDKNVKLYRCNGSSCSILDKPDSLTFYADVNKRILRYNVNSGSYSFAYEKDIICIFANNKCTPNADLKNQEFCITYKGELALAKADIKNRETGECYKASSLSSTIYGYSQSLYSMNLYSAEMIDETGYYIVSLSTNTTVVSKNYKTKNNKLVIYGCQLSSCKEIEPEEDTYYYDSRAKTILRYKDGAWKTPETSGYAYISIDPVNTYIYRFTKINDEVKINGIANYGYYYTVDGEMYNCNQDEGGACTPINNTGYYFTNAGEVYYCVHDSENLEPTECTKQACISGQYYYIDEAYYRCESSSSLVPVMSRYCSYNENVIINFPLALTEEYPDKIKQAVEGIEKNNNSTAIIRRSGKNYLESVSGIFTNCTYNVEETKSTFDLVCVNNFVKVDEETDDVKICSIEKLGYVECTEEEENPEKCNVSFGISRASLSILSVVLTTVIVVLFNERH</sequence>
<keyword evidence="5" id="KW-1185">Reference proteome</keyword>
<organism evidence="4 5">
    <name type="scientific">Piromyces finnis</name>
    <dbReference type="NCBI Taxonomy" id="1754191"/>
    <lineage>
        <taxon>Eukaryota</taxon>
        <taxon>Fungi</taxon>
        <taxon>Fungi incertae sedis</taxon>
        <taxon>Chytridiomycota</taxon>
        <taxon>Chytridiomycota incertae sedis</taxon>
        <taxon>Neocallimastigomycetes</taxon>
        <taxon>Neocallimastigales</taxon>
        <taxon>Neocallimastigaceae</taxon>
        <taxon>Piromyces</taxon>
    </lineage>
</organism>
<feature type="signal peptide" evidence="3">
    <location>
        <begin position="1"/>
        <end position="24"/>
    </location>
</feature>
<keyword evidence="2" id="KW-0812">Transmembrane</keyword>
<evidence type="ECO:0000313" key="5">
    <source>
        <dbReference type="Proteomes" id="UP000193719"/>
    </source>
</evidence>
<dbReference type="OrthoDB" id="2141381at2759"/>
<accession>A0A1Y1UXD8</accession>
<dbReference type="EMBL" id="MCFH01000066">
    <property type="protein sequence ID" value="ORX42352.1"/>
    <property type="molecule type" value="Genomic_DNA"/>
</dbReference>
<evidence type="ECO:0000313" key="4">
    <source>
        <dbReference type="EMBL" id="ORX42352.1"/>
    </source>
</evidence>
<dbReference type="Proteomes" id="UP000193719">
    <property type="component" value="Unassembled WGS sequence"/>
</dbReference>
<keyword evidence="2" id="KW-0472">Membrane</keyword>
<dbReference type="STRING" id="1754191.A0A1Y1UXD8"/>
<evidence type="ECO:0000256" key="1">
    <source>
        <dbReference type="SAM" id="MobiDB-lite"/>
    </source>
</evidence>
<gene>
    <name evidence="4" type="ORF">BCR36DRAFT_159248</name>
</gene>
<keyword evidence="2" id="KW-1133">Transmembrane helix</keyword>
<feature type="chain" id="PRO_5012169126" evidence="3">
    <location>
        <begin position="25"/>
        <end position="2557"/>
    </location>
</feature>
<reference evidence="4 5" key="1">
    <citation type="submission" date="2016-08" db="EMBL/GenBank/DDBJ databases">
        <title>Genomes of anaerobic fungi encode conserved fungal cellulosomes for biomass hydrolysis.</title>
        <authorList>
            <consortium name="DOE Joint Genome Institute"/>
            <person name="Haitjema C.H."/>
            <person name="Gilmore S.P."/>
            <person name="Henske J.K."/>
            <person name="Solomon K.V."/>
            <person name="De Groot R."/>
            <person name="Kuo A."/>
            <person name="Mondo S.J."/>
            <person name="Salamov A.A."/>
            <person name="Labutti K."/>
            <person name="Zhao Z."/>
            <person name="Chiniquy J."/>
            <person name="Barry K."/>
            <person name="Brewer H.M."/>
            <person name="Purvine S.O."/>
            <person name="Wright A.T."/>
            <person name="Boxma B."/>
            <person name="Van Alen T."/>
            <person name="Hackstein J.H."/>
            <person name="Baker S.E."/>
            <person name="Grigoriev I.V."/>
            <person name="O'Malley M.A."/>
        </authorList>
    </citation>
    <scope>NUCLEOTIDE SEQUENCE [LARGE SCALE GENOMIC DNA]</scope>
    <source>
        <strain evidence="5">finn</strain>
    </source>
</reference>